<feature type="transmembrane region" description="Helical" evidence="1">
    <location>
        <begin position="208"/>
        <end position="226"/>
    </location>
</feature>
<keyword evidence="1" id="KW-0472">Membrane</keyword>
<evidence type="ECO:0000313" key="2">
    <source>
        <dbReference type="EMBL" id="QHS96689.1"/>
    </source>
</evidence>
<proteinExistence type="predicted"/>
<reference evidence="2" key="1">
    <citation type="journal article" date="2020" name="Nature">
        <title>Giant virus diversity and host interactions through global metagenomics.</title>
        <authorList>
            <person name="Schulz F."/>
            <person name="Roux S."/>
            <person name="Paez-Espino D."/>
            <person name="Jungbluth S."/>
            <person name="Walsh D.A."/>
            <person name="Denef V.J."/>
            <person name="McMahon K.D."/>
            <person name="Konstantinidis K.T."/>
            <person name="Eloe-Fadrosh E.A."/>
            <person name="Kyrpides N.C."/>
            <person name="Woyke T."/>
        </authorList>
    </citation>
    <scope>NUCLEOTIDE SEQUENCE</scope>
    <source>
        <strain evidence="2">GVMAG-M-3300020166-5</strain>
    </source>
</reference>
<accession>A0A6C0BYQ1</accession>
<dbReference type="EMBL" id="MN739278">
    <property type="protein sequence ID" value="QHS96689.1"/>
    <property type="molecule type" value="Genomic_DNA"/>
</dbReference>
<dbReference type="AlphaFoldDB" id="A0A6C0BYQ1"/>
<evidence type="ECO:0000256" key="1">
    <source>
        <dbReference type="SAM" id="Phobius"/>
    </source>
</evidence>
<sequence>MSKCKYVINDVIKSPGEAGATTKGSEGATGKGIDVAVGYQNCLTKGPRGDLAPDALKDVEAVCGKQPIGVVDVIKSKGQCKDTKTGEKVTRSYFVNTKPSCGSATTGYQNCGIVAGIENDIESLAGIFESMFSFDTPDCTNVDVKHCTPGSSSACTNITKSGYLIDSDVKKANDYMAEYNSNHKEGFQTRNSYTGHEFDMPDDPIIHLYYAAVGLLMFYILLRVTTNER</sequence>
<name>A0A6C0BYQ1_9ZZZZ</name>
<keyword evidence="1" id="KW-1133">Transmembrane helix</keyword>
<keyword evidence="1" id="KW-0812">Transmembrane</keyword>
<organism evidence="2">
    <name type="scientific">viral metagenome</name>
    <dbReference type="NCBI Taxonomy" id="1070528"/>
    <lineage>
        <taxon>unclassified sequences</taxon>
        <taxon>metagenomes</taxon>
        <taxon>organismal metagenomes</taxon>
    </lineage>
</organism>
<protein>
    <submittedName>
        <fullName evidence="2">Uncharacterized protein</fullName>
    </submittedName>
</protein>